<sequence length="583" mass="66112">MLSSSSFSTDGNNNSHEDKKDQDRHRTLDHRHHGGGHHLSPASYQLPQYDHHELIPHQLQPTVSSHLRYEDQNHHQMRKLLISCAELVSQSDFSAAHRLVSLLSTSSTPFGDSTERLVHQFSKALSLRINRHHNNTNTATATANFIRSNLLTDSDHHHHHQYYSAPIVAGASASAASRTTSTIAMVNLINNPSVSTSASDAVDLGNHQIHELHNDEVVDIDHDINNDNHGDLQSSYLYLNQITPFIRFSHLTANQAILEAIEGQESIHILDFDTMQGVQWPPLMQAIADRYYTSSSLSSSDTPTSSSLPHPPVPPMIRITGTGQDIDTLRKTGDRLQRFAQSLGLRFQFHPLILLLNDPSSVALQLPSAIALLPHETLAVNCVLYLHKLLSSRDDDHHHHPHDQQYYNQQQNTTRYYYSSSSSRRDDDDGVCLFLRTIKSMNPKVVTVAEREASNNHPNFMKRFVEALDHYTALFNSLEATLPPNSQERLTVEQVWFGREIADIVSAEGEERRERHERLESYWVEKLTSSGFTRLPLSPYALSQAKLLLRLHYPSEGYQLQILNDSFFLGWQNQSLFTVSSWY</sequence>
<feature type="compositionally biased region" description="Basic and acidic residues" evidence="4">
    <location>
        <begin position="15"/>
        <end position="26"/>
    </location>
</feature>
<dbReference type="OMA" id="GWQNRAL"/>
<dbReference type="Pfam" id="PF03514">
    <property type="entry name" value="GRAS"/>
    <property type="match status" value="2"/>
</dbReference>
<dbReference type="Proteomes" id="UP000316621">
    <property type="component" value="Chromosome 1"/>
</dbReference>
<evidence type="ECO:0000313" key="5">
    <source>
        <dbReference type="EMBL" id="RZC45957.1"/>
    </source>
</evidence>
<reference evidence="5 6" key="1">
    <citation type="journal article" date="2018" name="Science">
        <title>The opium poppy genome and morphinan production.</title>
        <authorList>
            <person name="Guo L."/>
            <person name="Winzer T."/>
            <person name="Yang X."/>
            <person name="Li Y."/>
            <person name="Ning Z."/>
            <person name="He Z."/>
            <person name="Teodor R."/>
            <person name="Lu Y."/>
            <person name="Bowser T.A."/>
            <person name="Graham I.A."/>
            <person name="Ye K."/>
        </authorList>
    </citation>
    <scope>NUCLEOTIDE SEQUENCE [LARGE SCALE GENOMIC DNA]</scope>
    <source>
        <strain evidence="6">cv. HN1</strain>
        <tissue evidence="5">Leaves</tissue>
    </source>
</reference>
<feature type="compositionally biased region" description="Basic residues" evidence="4">
    <location>
        <begin position="27"/>
        <end position="36"/>
    </location>
</feature>
<dbReference type="AlphaFoldDB" id="A0A4Y7IAK6"/>
<keyword evidence="2" id="KW-0804">Transcription</keyword>
<dbReference type="EMBL" id="CM010715">
    <property type="protein sequence ID" value="RZC45957.1"/>
    <property type="molecule type" value="Genomic_DNA"/>
</dbReference>
<dbReference type="PROSITE" id="PS50985">
    <property type="entry name" value="GRAS"/>
    <property type="match status" value="1"/>
</dbReference>
<comment type="caution">
    <text evidence="3">Lacks conserved residue(s) required for the propagation of feature annotation.</text>
</comment>
<evidence type="ECO:0000313" key="6">
    <source>
        <dbReference type="Proteomes" id="UP000316621"/>
    </source>
</evidence>
<dbReference type="Gramene" id="RZC45957">
    <property type="protein sequence ID" value="RZC45957"/>
    <property type="gene ID" value="C5167_038906"/>
</dbReference>
<evidence type="ECO:0000256" key="2">
    <source>
        <dbReference type="ARBA" id="ARBA00023163"/>
    </source>
</evidence>
<keyword evidence="1" id="KW-0805">Transcription regulation</keyword>
<dbReference type="STRING" id="3469.A0A4Y7IAK6"/>
<evidence type="ECO:0000256" key="4">
    <source>
        <dbReference type="SAM" id="MobiDB-lite"/>
    </source>
</evidence>
<feature type="short sequence motif" description="VHIID" evidence="3">
    <location>
        <begin position="267"/>
        <end position="271"/>
    </location>
</feature>
<proteinExistence type="inferred from homology"/>
<evidence type="ECO:0000256" key="3">
    <source>
        <dbReference type="PROSITE-ProRule" id="PRU01191"/>
    </source>
</evidence>
<feature type="region of interest" description="Disordered" evidence="4">
    <location>
        <begin position="1"/>
        <end position="43"/>
    </location>
</feature>
<dbReference type="PANTHER" id="PTHR31636">
    <property type="entry name" value="OSJNBA0084A10.13 PROTEIN-RELATED"/>
    <property type="match status" value="1"/>
</dbReference>
<comment type="similarity">
    <text evidence="3">Belongs to the GRAS family.</text>
</comment>
<evidence type="ECO:0000256" key="1">
    <source>
        <dbReference type="ARBA" id="ARBA00023015"/>
    </source>
</evidence>
<name>A0A4Y7IAK6_PAPSO</name>
<protein>
    <submittedName>
        <fullName evidence="5">Uncharacterized protein</fullName>
    </submittedName>
</protein>
<gene>
    <name evidence="5" type="ORF">C5167_038906</name>
</gene>
<feature type="short sequence motif" description="LXXLL motif" evidence="3">
    <location>
        <begin position="386"/>
        <end position="390"/>
    </location>
</feature>
<keyword evidence="6" id="KW-1185">Reference proteome</keyword>
<organism evidence="5 6">
    <name type="scientific">Papaver somniferum</name>
    <name type="common">Opium poppy</name>
    <dbReference type="NCBI Taxonomy" id="3469"/>
    <lineage>
        <taxon>Eukaryota</taxon>
        <taxon>Viridiplantae</taxon>
        <taxon>Streptophyta</taxon>
        <taxon>Embryophyta</taxon>
        <taxon>Tracheophyta</taxon>
        <taxon>Spermatophyta</taxon>
        <taxon>Magnoliopsida</taxon>
        <taxon>Ranunculales</taxon>
        <taxon>Papaveraceae</taxon>
        <taxon>Papaveroideae</taxon>
        <taxon>Papaver</taxon>
    </lineage>
</organism>
<feature type="compositionally biased region" description="Polar residues" evidence="4">
    <location>
        <begin position="1"/>
        <end position="14"/>
    </location>
</feature>
<dbReference type="OrthoDB" id="1882904at2759"/>
<feature type="region of interest" description="SAW" evidence="3">
    <location>
        <begin position="506"/>
        <end position="583"/>
    </location>
</feature>
<dbReference type="InterPro" id="IPR005202">
    <property type="entry name" value="TF_GRAS"/>
</dbReference>
<feature type="region of interest" description="Leucine repeat II (LRII)" evidence="3">
    <location>
        <begin position="331"/>
        <end position="363"/>
    </location>
</feature>
<accession>A0A4Y7IAK6</accession>